<evidence type="ECO:0000259" key="1">
    <source>
        <dbReference type="Pfam" id="PF03992"/>
    </source>
</evidence>
<sequence>MPELSSDPFIQIIRFRVVEGQAEPLMQAIFDHLDDWISGCDGFVSSNFHVSGSGLHVINYAQWRDKTAFDGFLHHPRQPELADAIAQQRPERVEADSFALVRSVTA</sequence>
<protein>
    <recommendedName>
        <fullName evidence="1">ABM domain-containing protein</fullName>
    </recommendedName>
</protein>
<dbReference type="Gene3D" id="3.30.70.100">
    <property type="match status" value="1"/>
</dbReference>
<dbReference type="EMBL" id="CP019312">
    <property type="protein sequence ID" value="APX12682.1"/>
    <property type="molecule type" value="Genomic_DNA"/>
</dbReference>
<evidence type="ECO:0000313" key="3">
    <source>
        <dbReference type="Proteomes" id="UP000186336"/>
    </source>
</evidence>
<name>A0A1P8MXF8_9RHOB</name>
<gene>
    <name evidence="2" type="ORF">BWR18_14045</name>
</gene>
<dbReference type="OrthoDB" id="7665411at2"/>
<dbReference type="InterPro" id="IPR007138">
    <property type="entry name" value="ABM_dom"/>
</dbReference>
<dbReference type="KEGG" id="tom:BWR18_14045"/>
<dbReference type="SUPFAM" id="SSF54909">
    <property type="entry name" value="Dimeric alpha+beta barrel"/>
    <property type="match status" value="1"/>
</dbReference>
<dbReference type="Proteomes" id="UP000186336">
    <property type="component" value="Chromosome"/>
</dbReference>
<organism evidence="2 3">
    <name type="scientific">Tateyamaria omphalii</name>
    <dbReference type="NCBI Taxonomy" id="299262"/>
    <lineage>
        <taxon>Bacteria</taxon>
        <taxon>Pseudomonadati</taxon>
        <taxon>Pseudomonadota</taxon>
        <taxon>Alphaproteobacteria</taxon>
        <taxon>Rhodobacterales</taxon>
        <taxon>Roseobacteraceae</taxon>
        <taxon>Tateyamaria</taxon>
    </lineage>
</organism>
<feature type="domain" description="ABM" evidence="1">
    <location>
        <begin position="8"/>
        <end position="77"/>
    </location>
</feature>
<dbReference type="RefSeq" id="WP_076629107.1">
    <property type="nucleotide sequence ID" value="NZ_CP019312.1"/>
</dbReference>
<dbReference type="InterPro" id="IPR011008">
    <property type="entry name" value="Dimeric_a/b-barrel"/>
</dbReference>
<reference evidence="2 3" key="1">
    <citation type="submission" date="2017-01" db="EMBL/GenBank/DDBJ databases">
        <title>Complete genome of Tateyamaria omphalii DOK1-4 isolated from seawater in Dokdo.</title>
        <authorList>
            <person name="Kim J.H."/>
            <person name="Chi W.-J."/>
        </authorList>
    </citation>
    <scope>NUCLEOTIDE SEQUENCE [LARGE SCALE GENOMIC DNA]</scope>
    <source>
        <strain evidence="2 3">DOK1-4</strain>
    </source>
</reference>
<accession>A0A1P8MXF8</accession>
<keyword evidence="3" id="KW-1185">Reference proteome</keyword>
<evidence type="ECO:0000313" key="2">
    <source>
        <dbReference type="EMBL" id="APX12682.1"/>
    </source>
</evidence>
<dbReference type="AlphaFoldDB" id="A0A1P8MXF8"/>
<proteinExistence type="predicted"/>
<dbReference type="Pfam" id="PF03992">
    <property type="entry name" value="ABM"/>
    <property type="match status" value="1"/>
</dbReference>